<evidence type="ECO:0000313" key="2">
    <source>
        <dbReference type="EMBL" id="MDQ0200500.1"/>
    </source>
</evidence>
<evidence type="ECO:0000259" key="1">
    <source>
        <dbReference type="PROSITE" id="PS50206"/>
    </source>
</evidence>
<dbReference type="PANTHER" id="PTHR43031:SF1">
    <property type="entry name" value="PYRIDINE NUCLEOTIDE-DISULPHIDE OXIDOREDUCTASE"/>
    <property type="match status" value="1"/>
</dbReference>
<organism evidence="2 3">
    <name type="scientific">Neobacillus ginsengisoli</name>
    <dbReference type="NCBI Taxonomy" id="904295"/>
    <lineage>
        <taxon>Bacteria</taxon>
        <taxon>Bacillati</taxon>
        <taxon>Bacillota</taxon>
        <taxon>Bacilli</taxon>
        <taxon>Bacillales</taxon>
        <taxon>Bacillaceae</taxon>
        <taxon>Neobacillus</taxon>
    </lineage>
</organism>
<dbReference type="Proteomes" id="UP001224122">
    <property type="component" value="Unassembled WGS sequence"/>
</dbReference>
<dbReference type="SUPFAM" id="SSF52821">
    <property type="entry name" value="Rhodanese/Cell cycle control phosphatase"/>
    <property type="match status" value="1"/>
</dbReference>
<keyword evidence="3" id="KW-1185">Reference proteome</keyword>
<dbReference type="PROSITE" id="PS50206">
    <property type="entry name" value="RHODANESE_3"/>
    <property type="match status" value="1"/>
</dbReference>
<gene>
    <name evidence="2" type="ORF">J2S10_003689</name>
</gene>
<reference evidence="2 3" key="1">
    <citation type="submission" date="2023-07" db="EMBL/GenBank/DDBJ databases">
        <title>Genomic Encyclopedia of Type Strains, Phase IV (KMG-IV): sequencing the most valuable type-strain genomes for metagenomic binning, comparative biology and taxonomic classification.</title>
        <authorList>
            <person name="Goeker M."/>
        </authorList>
    </citation>
    <scope>NUCLEOTIDE SEQUENCE [LARGE SCALE GENOMIC DNA]</scope>
    <source>
        <strain evidence="2 3">DSM 27594</strain>
    </source>
</reference>
<feature type="domain" description="Rhodanese" evidence="1">
    <location>
        <begin position="17"/>
        <end position="109"/>
    </location>
</feature>
<sequence>MTIQKITPKELQKKLTEDSKLEILDVRADEKFQEFHIEGSKNIPKTVIFGLEETGEPLSLPKENEFIVTCTTGNSAAKCANILDGLGYKVRVLEGGLTAWKEYKKHCEIKPE</sequence>
<proteinExistence type="predicted"/>
<dbReference type="RefSeq" id="WP_307410415.1">
    <property type="nucleotide sequence ID" value="NZ_JAUSTW010000006.1"/>
</dbReference>
<dbReference type="PANTHER" id="PTHR43031">
    <property type="entry name" value="FAD-DEPENDENT OXIDOREDUCTASE"/>
    <property type="match status" value="1"/>
</dbReference>
<comment type="caution">
    <text evidence="2">The sequence shown here is derived from an EMBL/GenBank/DDBJ whole genome shotgun (WGS) entry which is preliminary data.</text>
</comment>
<dbReference type="InterPro" id="IPR036873">
    <property type="entry name" value="Rhodanese-like_dom_sf"/>
</dbReference>
<protein>
    <submittedName>
        <fullName evidence="2">Rhodanese-related sulfurtransferase</fullName>
    </submittedName>
</protein>
<accession>A0ABT9XY61</accession>
<dbReference type="CDD" id="cd00158">
    <property type="entry name" value="RHOD"/>
    <property type="match status" value="1"/>
</dbReference>
<dbReference type="Gene3D" id="3.40.250.10">
    <property type="entry name" value="Rhodanese-like domain"/>
    <property type="match status" value="1"/>
</dbReference>
<dbReference type="EMBL" id="JAUSTW010000006">
    <property type="protein sequence ID" value="MDQ0200500.1"/>
    <property type="molecule type" value="Genomic_DNA"/>
</dbReference>
<dbReference type="Pfam" id="PF00581">
    <property type="entry name" value="Rhodanese"/>
    <property type="match status" value="1"/>
</dbReference>
<dbReference type="InterPro" id="IPR050229">
    <property type="entry name" value="GlpE_sulfurtransferase"/>
</dbReference>
<dbReference type="SMART" id="SM00450">
    <property type="entry name" value="RHOD"/>
    <property type="match status" value="1"/>
</dbReference>
<name>A0ABT9XY61_9BACI</name>
<evidence type="ECO:0000313" key="3">
    <source>
        <dbReference type="Proteomes" id="UP001224122"/>
    </source>
</evidence>
<dbReference type="InterPro" id="IPR001763">
    <property type="entry name" value="Rhodanese-like_dom"/>
</dbReference>